<evidence type="ECO:0000313" key="1">
    <source>
        <dbReference type="EMBL" id="MBB5222911.1"/>
    </source>
</evidence>
<dbReference type="EMBL" id="JACHFM010000003">
    <property type="protein sequence ID" value="MBB5222911.1"/>
    <property type="molecule type" value="Genomic_DNA"/>
</dbReference>
<dbReference type="Gene3D" id="3.40.50.720">
    <property type="entry name" value="NAD(P)-binding Rossmann-like Domain"/>
    <property type="match status" value="1"/>
</dbReference>
<proteinExistence type="predicted"/>
<name>A0A840SUT8_9RHOB</name>
<dbReference type="AlphaFoldDB" id="A0A840SUT8"/>
<gene>
    <name evidence="1" type="ORF">HNP73_002858</name>
</gene>
<reference evidence="1 2" key="1">
    <citation type="submission" date="2020-08" db="EMBL/GenBank/DDBJ databases">
        <title>Genomic Encyclopedia of Type Strains, Phase IV (KMG-IV): sequencing the most valuable type-strain genomes for metagenomic binning, comparative biology and taxonomic classification.</title>
        <authorList>
            <person name="Goeker M."/>
        </authorList>
    </citation>
    <scope>NUCLEOTIDE SEQUENCE [LARGE SCALE GENOMIC DNA]</scope>
    <source>
        <strain evidence="1 2">DSM 101730</strain>
    </source>
</reference>
<dbReference type="SUPFAM" id="SSF51735">
    <property type="entry name" value="NAD(P)-binding Rossmann-fold domains"/>
    <property type="match status" value="1"/>
</dbReference>
<comment type="caution">
    <text evidence="1">The sequence shown here is derived from an EMBL/GenBank/DDBJ whole genome shotgun (WGS) entry which is preliminary data.</text>
</comment>
<evidence type="ECO:0000313" key="2">
    <source>
        <dbReference type="Proteomes" id="UP000549457"/>
    </source>
</evidence>
<sequence>MRSHERIPLALQWAGKVDVKAATPGHPGSDVSLVGRPKPWWFETWLVGAAVGRLTEPCHIALAAAFLAARPRSRVTGTVLTVGGGHFAI</sequence>
<keyword evidence="2" id="KW-1185">Reference proteome</keyword>
<dbReference type="Proteomes" id="UP000549457">
    <property type="component" value="Unassembled WGS sequence"/>
</dbReference>
<protein>
    <submittedName>
        <fullName evidence="1">NAD(P)-dependent dehydrogenase (Short-subunit alcohol dehydrogenase family)</fullName>
    </submittedName>
</protein>
<accession>A0A840SUT8</accession>
<dbReference type="InterPro" id="IPR036291">
    <property type="entry name" value="NAD(P)-bd_dom_sf"/>
</dbReference>
<dbReference type="RefSeq" id="WP_184150882.1">
    <property type="nucleotide sequence ID" value="NZ_JACHFM010000003.1"/>
</dbReference>
<organism evidence="1 2">
    <name type="scientific">Amaricoccus macauensis</name>
    <dbReference type="NCBI Taxonomy" id="57001"/>
    <lineage>
        <taxon>Bacteria</taxon>
        <taxon>Pseudomonadati</taxon>
        <taxon>Pseudomonadota</taxon>
        <taxon>Alphaproteobacteria</taxon>
        <taxon>Rhodobacterales</taxon>
        <taxon>Paracoccaceae</taxon>
        <taxon>Amaricoccus</taxon>
    </lineage>
</organism>